<evidence type="ECO:0000256" key="1">
    <source>
        <dbReference type="SAM" id="MobiDB-lite"/>
    </source>
</evidence>
<feature type="compositionally biased region" description="Basic residues" evidence="1">
    <location>
        <begin position="173"/>
        <end position="195"/>
    </location>
</feature>
<dbReference type="Proteomes" id="UP000593567">
    <property type="component" value="Unassembled WGS sequence"/>
</dbReference>
<gene>
    <name evidence="2" type="ORF">EB796_004158</name>
</gene>
<dbReference type="EMBL" id="VXIV02000554">
    <property type="protein sequence ID" value="KAF6037542.1"/>
    <property type="molecule type" value="Genomic_DNA"/>
</dbReference>
<feature type="region of interest" description="Disordered" evidence="1">
    <location>
        <begin position="103"/>
        <end position="153"/>
    </location>
</feature>
<evidence type="ECO:0000313" key="3">
    <source>
        <dbReference type="Proteomes" id="UP000593567"/>
    </source>
</evidence>
<comment type="caution">
    <text evidence="2">The sequence shown here is derived from an EMBL/GenBank/DDBJ whole genome shotgun (WGS) entry which is preliminary data.</text>
</comment>
<feature type="region of interest" description="Disordered" evidence="1">
    <location>
        <begin position="170"/>
        <end position="195"/>
    </location>
</feature>
<reference evidence="2" key="1">
    <citation type="submission" date="2020-06" db="EMBL/GenBank/DDBJ databases">
        <title>Draft genome of Bugula neritina, a colonial animal packing powerful symbionts and potential medicines.</title>
        <authorList>
            <person name="Rayko M."/>
        </authorList>
    </citation>
    <scope>NUCLEOTIDE SEQUENCE [LARGE SCALE GENOMIC DNA]</scope>
    <source>
        <strain evidence="2">Kwan_BN1</strain>
    </source>
</reference>
<proteinExistence type="predicted"/>
<dbReference type="AlphaFoldDB" id="A0A7J7KFV2"/>
<sequence>MCEAAMCSYKEKHMFKWPADTHTVTNKLSCAGKRRDIEVKVVTSFHKFTDIEKTIPDSSHEPDISVERRDSETEALLRSMGFAPGSLSGCTVIVDSLDFSKSGSEEFHEEKRGKGHYARGYGRGNDTRGRGRRRRSRGGQLERGGESEDLSDMASINEAIGVLNVDNEVFRLNSHRSRGGKRGGRGRKRGQAQKH</sequence>
<evidence type="ECO:0000313" key="2">
    <source>
        <dbReference type="EMBL" id="KAF6037542.1"/>
    </source>
</evidence>
<accession>A0A7J7KFV2</accession>
<protein>
    <submittedName>
        <fullName evidence="2">Uncharacterized protein</fullName>
    </submittedName>
</protein>
<keyword evidence="3" id="KW-1185">Reference proteome</keyword>
<feature type="compositionally biased region" description="Basic and acidic residues" evidence="1">
    <location>
        <begin position="103"/>
        <end position="112"/>
    </location>
</feature>
<organism evidence="2 3">
    <name type="scientific">Bugula neritina</name>
    <name type="common">Brown bryozoan</name>
    <name type="synonym">Sertularia neritina</name>
    <dbReference type="NCBI Taxonomy" id="10212"/>
    <lineage>
        <taxon>Eukaryota</taxon>
        <taxon>Metazoa</taxon>
        <taxon>Spiralia</taxon>
        <taxon>Lophotrochozoa</taxon>
        <taxon>Bryozoa</taxon>
        <taxon>Gymnolaemata</taxon>
        <taxon>Cheilostomatida</taxon>
        <taxon>Flustrina</taxon>
        <taxon>Buguloidea</taxon>
        <taxon>Bugulidae</taxon>
        <taxon>Bugula</taxon>
    </lineage>
</organism>
<name>A0A7J7KFV2_BUGNE</name>